<keyword evidence="2" id="KW-1185">Reference proteome</keyword>
<gene>
    <name evidence="1" type="ordered locus">Pnap_4422</name>
</gene>
<dbReference type="OrthoDB" id="8821468at2"/>
<proteinExistence type="predicted"/>
<dbReference type="HOGENOM" id="CLU_1904805_0_0_4"/>
<keyword evidence="1" id="KW-0614">Plasmid</keyword>
<dbReference type="KEGG" id="pna:Pnap_4422"/>
<accession>A1VVM2</accession>
<geneLocation type="plasmid" evidence="1 2">
    <name>pPNAP01</name>
</geneLocation>
<evidence type="ECO:0000313" key="1">
    <source>
        <dbReference type="EMBL" id="ABM39700.1"/>
    </source>
</evidence>
<evidence type="ECO:0000313" key="2">
    <source>
        <dbReference type="Proteomes" id="UP000000644"/>
    </source>
</evidence>
<dbReference type="RefSeq" id="WP_011798071.1">
    <property type="nucleotide sequence ID" value="NC_008757.1"/>
</dbReference>
<sequence>MADESGLKMEDHASALALLAEVRDYLMRLPAVPITRQLCRKIDAHLADPGIARVKDAAERALRDRTKLNGALYRVGGPCLSAELFQKKLTLKSDNLDIPGCFSSEELLDILCRGISLELRDDEEYARQVAAAK</sequence>
<dbReference type="EMBL" id="CP000530">
    <property type="protein sequence ID" value="ABM39700.1"/>
    <property type="molecule type" value="Genomic_DNA"/>
</dbReference>
<dbReference type="AlphaFoldDB" id="A1VVM2"/>
<name>A1VVM2_POLNA</name>
<reference evidence="2" key="1">
    <citation type="journal article" date="2009" name="Environ. Microbiol.">
        <title>The genome of Polaromonas naphthalenivorans strain CJ2, isolated from coal tar-contaminated sediment, reveals physiological and metabolic versatility and evolution through extensive horizontal gene transfer.</title>
        <authorList>
            <person name="Yagi J.M."/>
            <person name="Sims D."/>
            <person name="Brettin T."/>
            <person name="Bruce D."/>
            <person name="Madsen E.L."/>
        </authorList>
    </citation>
    <scope>NUCLEOTIDE SEQUENCE [LARGE SCALE GENOMIC DNA]</scope>
    <source>
        <strain evidence="2">CJ2</strain>
        <plasmid evidence="2">Plasmid pPNAP01</plasmid>
    </source>
</reference>
<protein>
    <submittedName>
        <fullName evidence="1">Uncharacterized protein</fullName>
    </submittedName>
</protein>
<dbReference type="Proteomes" id="UP000000644">
    <property type="component" value="Plasmid pPNAP01"/>
</dbReference>
<organism evidence="1 2">
    <name type="scientific">Polaromonas naphthalenivorans (strain CJ2)</name>
    <dbReference type="NCBI Taxonomy" id="365044"/>
    <lineage>
        <taxon>Bacteria</taxon>
        <taxon>Pseudomonadati</taxon>
        <taxon>Pseudomonadota</taxon>
        <taxon>Betaproteobacteria</taxon>
        <taxon>Burkholderiales</taxon>
        <taxon>Comamonadaceae</taxon>
        <taxon>Polaromonas</taxon>
    </lineage>
</organism>